<organism evidence="2 3">
    <name type="scientific">Pseudocercospora musae</name>
    <dbReference type="NCBI Taxonomy" id="113226"/>
    <lineage>
        <taxon>Eukaryota</taxon>
        <taxon>Fungi</taxon>
        <taxon>Dikarya</taxon>
        <taxon>Ascomycota</taxon>
        <taxon>Pezizomycotina</taxon>
        <taxon>Dothideomycetes</taxon>
        <taxon>Dothideomycetidae</taxon>
        <taxon>Mycosphaerellales</taxon>
        <taxon>Mycosphaerellaceae</taxon>
        <taxon>Pseudocercospora</taxon>
    </lineage>
</organism>
<keyword evidence="1" id="KW-1133">Transmembrane helix</keyword>
<feature type="transmembrane region" description="Helical" evidence="1">
    <location>
        <begin position="137"/>
        <end position="157"/>
    </location>
</feature>
<dbReference type="AlphaFoldDB" id="A0A139I382"/>
<keyword evidence="3" id="KW-1185">Reference proteome</keyword>
<feature type="transmembrane region" description="Helical" evidence="1">
    <location>
        <begin position="12"/>
        <end position="29"/>
    </location>
</feature>
<feature type="transmembrane region" description="Helical" evidence="1">
    <location>
        <begin position="78"/>
        <end position="95"/>
    </location>
</feature>
<keyword evidence="1" id="KW-0472">Membrane</keyword>
<gene>
    <name evidence="2" type="ORF">AC579_7301</name>
</gene>
<protein>
    <recommendedName>
        <fullName evidence="4">DUF998 domain-containing protein</fullName>
    </recommendedName>
</protein>
<evidence type="ECO:0008006" key="4">
    <source>
        <dbReference type="Google" id="ProtNLM"/>
    </source>
</evidence>
<name>A0A139I382_9PEZI</name>
<dbReference type="Pfam" id="PF06197">
    <property type="entry name" value="DUF998"/>
    <property type="match status" value="1"/>
</dbReference>
<evidence type="ECO:0000313" key="3">
    <source>
        <dbReference type="Proteomes" id="UP000073492"/>
    </source>
</evidence>
<dbReference type="InterPro" id="IPR009339">
    <property type="entry name" value="DUF998"/>
</dbReference>
<evidence type="ECO:0000256" key="1">
    <source>
        <dbReference type="SAM" id="Phobius"/>
    </source>
</evidence>
<proteinExistence type="predicted"/>
<feature type="transmembrane region" description="Helical" evidence="1">
    <location>
        <begin position="169"/>
        <end position="188"/>
    </location>
</feature>
<dbReference type="Proteomes" id="UP000073492">
    <property type="component" value="Unassembled WGS sequence"/>
</dbReference>
<comment type="caution">
    <text evidence="2">The sequence shown here is derived from an EMBL/GenBank/DDBJ whole genome shotgun (WGS) entry which is preliminary data.</text>
</comment>
<reference evidence="2 3" key="1">
    <citation type="submission" date="2015-07" db="EMBL/GenBank/DDBJ databases">
        <title>Comparative genomics of the Sigatoka disease complex on banana suggests a link between parallel evolutionary changes in Pseudocercospora fijiensis and Pseudocercospora eumusae and increased virulence on the banana host.</title>
        <authorList>
            <person name="Chang T.-C."/>
            <person name="Salvucci A."/>
            <person name="Crous P.W."/>
            <person name="Stergiopoulos I."/>
        </authorList>
    </citation>
    <scope>NUCLEOTIDE SEQUENCE [LARGE SCALE GENOMIC DNA]</scope>
    <source>
        <strain evidence="2 3">CBS 116634</strain>
    </source>
</reference>
<dbReference type="OrthoDB" id="3650249at2759"/>
<accession>A0A139I382</accession>
<evidence type="ECO:0000313" key="2">
    <source>
        <dbReference type="EMBL" id="KXT09151.1"/>
    </source>
</evidence>
<dbReference type="EMBL" id="LFZO01000367">
    <property type="protein sequence ID" value="KXT09151.1"/>
    <property type="molecule type" value="Genomic_DNA"/>
</dbReference>
<feature type="transmembrane region" description="Helical" evidence="1">
    <location>
        <begin position="200"/>
        <end position="221"/>
    </location>
</feature>
<keyword evidence="1" id="KW-0812">Transmembrane</keyword>
<sequence>MATPIPAQNISGLIALIIYTILPITYWTTEYHAARGYTPSYSYRNDFTSNLGIPYAGIDKFTEERIFSARARLMNMNFIFNGLHFLGAAICFTAATSRTFNSRFITARLIAAGLYCIGIILVAAVPGGPKEKQNGTASWHLLGALLAIAGGNVNSLVTGMAAPANRMIYKSICLLLGSLGLLAFAIFLGRRAPEGRDNGLWQRAAIYPTLVWEICTAVFLVQDMSREPESKKQQ</sequence>
<feature type="transmembrane region" description="Helical" evidence="1">
    <location>
        <begin position="107"/>
        <end position="125"/>
    </location>
</feature>